<reference evidence="1 2" key="1">
    <citation type="submission" date="2012-05" db="EMBL/GenBank/DDBJ databases">
        <authorList>
            <person name="Weinstock G."/>
            <person name="Sodergren E."/>
            <person name="Lobos E.A."/>
            <person name="Fulton L."/>
            <person name="Fulton R."/>
            <person name="Courtney L."/>
            <person name="Fronick C."/>
            <person name="O'Laughlin M."/>
            <person name="Godfrey J."/>
            <person name="Wilson R.M."/>
            <person name="Miner T."/>
            <person name="Farmer C."/>
            <person name="Delehaunty K."/>
            <person name="Cordes M."/>
            <person name="Minx P."/>
            <person name="Tomlinson C."/>
            <person name="Chen J."/>
            <person name="Wollam A."/>
            <person name="Pepin K.H."/>
            <person name="Bhonagiri V."/>
            <person name="Zhang X."/>
            <person name="Suruliraj S."/>
            <person name="Warren W."/>
            <person name="Mitreva M."/>
            <person name="Mardis E.R."/>
            <person name="Wilson R.K."/>
        </authorList>
    </citation>
    <scope>NUCLEOTIDE SEQUENCE [LARGE SCALE GENOMIC DNA]</scope>
    <source>
        <strain evidence="1 2">F0235</strain>
    </source>
</reference>
<dbReference type="Proteomes" id="UP000010445">
    <property type="component" value="Unassembled WGS sequence"/>
</dbReference>
<accession>L1MHL4</accession>
<dbReference type="EMBL" id="AMEM01000017">
    <property type="protein sequence ID" value="EKX90732.1"/>
    <property type="molecule type" value="Genomic_DNA"/>
</dbReference>
<sequence>MKTRADALRTDSLNTALNLNRGGGSMKRQLLHQGGCTWF</sequence>
<comment type="caution">
    <text evidence="1">The sequence shown here is derived from an EMBL/GenBank/DDBJ whole genome shotgun (WGS) entry which is preliminary data.</text>
</comment>
<proteinExistence type="predicted"/>
<dbReference type="HOGENOM" id="CLU_3308119_0_0_11"/>
<gene>
    <name evidence="1" type="ORF">HMPREF9997_01228</name>
</gene>
<dbReference type="AlphaFoldDB" id="L1MHL4"/>
<evidence type="ECO:0000313" key="2">
    <source>
        <dbReference type="Proteomes" id="UP000010445"/>
    </source>
</evidence>
<evidence type="ECO:0000313" key="1">
    <source>
        <dbReference type="EMBL" id="EKX90732.1"/>
    </source>
</evidence>
<name>L1MHL4_9CORY</name>
<keyword evidence="2" id="KW-1185">Reference proteome</keyword>
<protein>
    <submittedName>
        <fullName evidence="1">Uncharacterized protein</fullName>
    </submittedName>
</protein>
<organism evidence="1 2">
    <name type="scientific">Corynebacterium durum F0235</name>
    <dbReference type="NCBI Taxonomy" id="1035195"/>
    <lineage>
        <taxon>Bacteria</taxon>
        <taxon>Bacillati</taxon>
        <taxon>Actinomycetota</taxon>
        <taxon>Actinomycetes</taxon>
        <taxon>Mycobacteriales</taxon>
        <taxon>Corynebacteriaceae</taxon>
        <taxon>Corynebacterium</taxon>
    </lineage>
</organism>